<evidence type="ECO:0000313" key="3">
    <source>
        <dbReference type="Proteomes" id="UP000244092"/>
    </source>
</evidence>
<gene>
    <name evidence="2" type="ORF">C8N31_107158</name>
</gene>
<keyword evidence="1" id="KW-1133">Transmembrane helix</keyword>
<feature type="transmembrane region" description="Helical" evidence="1">
    <location>
        <begin position="120"/>
        <end position="142"/>
    </location>
</feature>
<dbReference type="Proteomes" id="UP000244092">
    <property type="component" value="Unassembled WGS sequence"/>
</dbReference>
<comment type="caution">
    <text evidence="2">The sequence shown here is derived from an EMBL/GenBank/DDBJ whole genome shotgun (WGS) entry which is preliminary data.</text>
</comment>
<keyword evidence="1" id="KW-0472">Membrane</keyword>
<reference evidence="2 3" key="1">
    <citation type="submission" date="2018-04" db="EMBL/GenBank/DDBJ databases">
        <title>Genomic Encyclopedia of Archaeal and Bacterial Type Strains, Phase II (KMG-II): from individual species to whole genera.</title>
        <authorList>
            <person name="Goeker M."/>
        </authorList>
    </citation>
    <scope>NUCLEOTIDE SEQUENCE [LARGE SCALE GENOMIC DNA]</scope>
    <source>
        <strain evidence="2 3">DSM 12244</strain>
    </source>
</reference>
<proteinExistence type="predicted"/>
<organism evidence="2 3">
    <name type="scientific">Sulfitobacter mediterraneus</name>
    <dbReference type="NCBI Taxonomy" id="83219"/>
    <lineage>
        <taxon>Bacteria</taxon>
        <taxon>Pseudomonadati</taxon>
        <taxon>Pseudomonadota</taxon>
        <taxon>Alphaproteobacteria</taxon>
        <taxon>Rhodobacterales</taxon>
        <taxon>Roseobacteraceae</taxon>
        <taxon>Sulfitobacter</taxon>
    </lineage>
</organism>
<evidence type="ECO:0000313" key="2">
    <source>
        <dbReference type="EMBL" id="PTX73456.1"/>
    </source>
</evidence>
<evidence type="ECO:0000256" key="1">
    <source>
        <dbReference type="SAM" id="Phobius"/>
    </source>
</evidence>
<accession>A0A2T6CD69</accession>
<dbReference type="EMBL" id="QBKU01000007">
    <property type="protein sequence ID" value="PTX73456.1"/>
    <property type="molecule type" value="Genomic_DNA"/>
</dbReference>
<dbReference type="AlphaFoldDB" id="A0A2T6CD69"/>
<dbReference type="OrthoDB" id="9980484at2"/>
<dbReference type="RefSeq" id="WP_025046248.1">
    <property type="nucleotide sequence ID" value="NZ_CANMAK010000002.1"/>
</dbReference>
<keyword evidence="1" id="KW-0812">Transmembrane</keyword>
<sequence length="143" mass="16342">MKIVCANCEEQNNYEVEKEGYYSLSCSDCEADFQVIIGIARSKRSRGHKPSQSREYSIRFFQNGNDDFIQFESNCYDDVELKSKDIFVISSFDGKPRILANINIHKYWVINTKPTEIDDAMVMTAIVLFIFIGLVIVAMISAS</sequence>
<name>A0A2T6CD69_9RHOB</name>
<protein>
    <submittedName>
        <fullName evidence="2">Uncharacterized protein</fullName>
    </submittedName>
</protein>